<dbReference type="Proteomes" id="UP000095350">
    <property type="component" value="Unassembled WGS sequence"/>
</dbReference>
<organism evidence="5 8">
    <name type="scientific">Roseburia intestinalis</name>
    <dbReference type="NCBI Taxonomy" id="166486"/>
    <lineage>
        <taxon>Bacteria</taxon>
        <taxon>Bacillati</taxon>
        <taxon>Bacillota</taxon>
        <taxon>Clostridia</taxon>
        <taxon>Lachnospirales</taxon>
        <taxon>Lachnospiraceae</taxon>
        <taxon>Roseburia</taxon>
    </lineage>
</organism>
<evidence type="ECO:0000313" key="5">
    <source>
        <dbReference type="EMBL" id="CUM86547.1"/>
    </source>
</evidence>
<dbReference type="Proteomes" id="UP000283513">
    <property type="component" value="Unassembled WGS sequence"/>
</dbReference>
<sequence length="485" mass="56795">MYIPEKRKNRQITLFDFNQSCGMELDPINEWIKLAHAIPWSKMEAKYVAMFPSKTGRPATPFRMALGVLIIQKRKKLSDRDVIKEIQENPYLQYFLGMEKFSHQAPIKPSVIVSFRKRLTADYLMEVNEYILEISGVTKEHEPKNESKNAKAANTRSDDIENLGTAILDATCSPSNIRYPQDFSLLNEAREKLEDMIDYFHKNYHPWDKPRTYRRIARKEYLALAKSKKRTEKKIRATIRKQLGYVKRDLEYLEDYMEAGYALPSKHIDYYLTIQKLYEQQKYMYENKTHSVEDRIVSISQPYLRPIVRGKAKSPVEFGAKYDVSIDEKGHARLEKLSFDAYNENTIFVDAMNRYKERTGHYPKRVLVDQIYRTRDNRNFCKDHNITMSGPKLGRPSKDKKSTKEEYQDNTDRIEVERFFSTEKRCNGAGLIMTKLEETTLSSIAMSVLVTNLFAVDLTGIFLLFFSDNISSEKTEHYIIIDDVV</sequence>
<evidence type="ECO:0000259" key="3">
    <source>
        <dbReference type="Pfam" id="PF05598"/>
    </source>
</evidence>
<keyword evidence="2" id="KW-0472">Membrane</keyword>
<dbReference type="PANTHER" id="PTHR33803">
    <property type="entry name" value="IS1478 TRANSPOSASE"/>
    <property type="match status" value="1"/>
</dbReference>
<dbReference type="PaxDb" id="166486-ERS852572_00843"/>
<dbReference type="InterPro" id="IPR008490">
    <property type="entry name" value="Transposase_InsH_N"/>
</dbReference>
<evidence type="ECO:0000313" key="8">
    <source>
        <dbReference type="Proteomes" id="UP000095350"/>
    </source>
</evidence>
<dbReference type="InterPro" id="IPR025668">
    <property type="entry name" value="Tnp_DDE_dom"/>
</dbReference>
<feature type="transmembrane region" description="Helical" evidence="2">
    <location>
        <begin position="444"/>
        <end position="466"/>
    </location>
</feature>
<dbReference type="PANTHER" id="PTHR33803:SF3">
    <property type="entry name" value="BLL1974 PROTEIN"/>
    <property type="match status" value="1"/>
</dbReference>
<evidence type="ECO:0000256" key="1">
    <source>
        <dbReference type="SAM" id="MobiDB-lite"/>
    </source>
</evidence>
<reference evidence="5 8" key="1">
    <citation type="submission" date="2015-09" db="EMBL/GenBank/DDBJ databases">
        <authorList>
            <consortium name="Pathogen Informatics"/>
        </authorList>
    </citation>
    <scope>NUCLEOTIDE SEQUENCE [LARGE SCALE GENOMIC DNA]</scope>
    <source>
        <strain evidence="5 8">2789STDY5834960</strain>
    </source>
</reference>
<feature type="compositionally biased region" description="Basic and acidic residues" evidence="1">
    <location>
        <begin position="396"/>
        <end position="408"/>
    </location>
</feature>
<dbReference type="EMBL" id="CYXZ01000005">
    <property type="protein sequence ID" value="CUM86547.1"/>
    <property type="molecule type" value="Genomic_DNA"/>
</dbReference>
<dbReference type="Pfam" id="PF05598">
    <property type="entry name" value="DUF772"/>
    <property type="match status" value="1"/>
</dbReference>
<dbReference type="GeneID" id="61435207"/>
<protein>
    <submittedName>
        <fullName evidence="6">IS5-like element ISRin1 family transposase</fullName>
    </submittedName>
    <submittedName>
        <fullName evidence="5">Transposase domain (DUF772)</fullName>
    </submittedName>
</protein>
<dbReference type="Proteomes" id="UP000284465">
    <property type="component" value="Unassembled WGS sequence"/>
</dbReference>
<accession>A0A173S9T4</accession>
<evidence type="ECO:0000313" key="7">
    <source>
        <dbReference type="EMBL" id="RHC11429.1"/>
    </source>
</evidence>
<evidence type="ECO:0000313" key="6">
    <source>
        <dbReference type="EMBL" id="RHA66660.1"/>
    </source>
</evidence>
<dbReference type="AlphaFoldDB" id="A0A173S9T4"/>
<feature type="domain" description="Transposase DDE" evidence="4">
    <location>
        <begin position="366"/>
        <end position="453"/>
    </location>
</feature>
<dbReference type="InterPro" id="IPR047710">
    <property type="entry name" value="Transpos_IS5-like"/>
</dbReference>
<dbReference type="EMBL" id="QSFP01000011">
    <property type="protein sequence ID" value="RHA66660.1"/>
    <property type="molecule type" value="Genomic_DNA"/>
</dbReference>
<keyword evidence="2" id="KW-0812">Transmembrane</keyword>
<keyword evidence="2" id="KW-1133">Transmembrane helix</keyword>
<dbReference type="RefSeq" id="WP_006856457.1">
    <property type="nucleotide sequence ID" value="NZ_CABIYH010000005.1"/>
</dbReference>
<evidence type="ECO:0000256" key="2">
    <source>
        <dbReference type="SAM" id="Phobius"/>
    </source>
</evidence>
<evidence type="ECO:0000313" key="10">
    <source>
        <dbReference type="Proteomes" id="UP000284465"/>
    </source>
</evidence>
<dbReference type="OrthoDB" id="9770860at2"/>
<evidence type="ECO:0000313" key="9">
    <source>
        <dbReference type="Proteomes" id="UP000283513"/>
    </source>
</evidence>
<reference evidence="9 10" key="2">
    <citation type="submission" date="2018-08" db="EMBL/GenBank/DDBJ databases">
        <title>A genome reference for cultivated species of the human gut microbiota.</title>
        <authorList>
            <person name="Zou Y."/>
            <person name="Xue W."/>
            <person name="Luo G."/>
        </authorList>
    </citation>
    <scope>NUCLEOTIDE SEQUENCE [LARGE SCALE GENOMIC DNA]</scope>
    <source>
        <strain evidence="7 9">AM37-1AC</strain>
        <strain evidence="6 10">AM43-11</strain>
    </source>
</reference>
<proteinExistence type="predicted"/>
<dbReference type="NCBIfam" id="NF033578">
    <property type="entry name" value="transpos_IS5_1"/>
    <property type="match status" value="1"/>
</dbReference>
<gene>
    <name evidence="7" type="ORF">DW856_20145</name>
    <name evidence="6" type="ORF">DW927_10415</name>
    <name evidence="5" type="ORF">ERS852572_00843</name>
</gene>
<feature type="domain" description="Transposase InsH N-terminal" evidence="3">
    <location>
        <begin position="29"/>
        <end position="118"/>
    </location>
</feature>
<evidence type="ECO:0000259" key="4">
    <source>
        <dbReference type="Pfam" id="PF13586"/>
    </source>
</evidence>
<feature type="region of interest" description="Disordered" evidence="1">
    <location>
        <begin position="386"/>
        <end position="408"/>
    </location>
</feature>
<dbReference type="Pfam" id="PF13586">
    <property type="entry name" value="DDE_Tnp_1_2"/>
    <property type="match status" value="1"/>
</dbReference>
<dbReference type="EMBL" id="QSHO01000050">
    <property type="protein sequence ID" value="RHC11429.1"/>
    <property type="molecule type" value="Genomic_DNA"/>
</dbReference>
<name>A0A173S9T4_9FIRM</name>